<keyword evidence="10 13" id="KW-0067">ATP-binding</keyword>
<dbReference type="GO" id="GO:0009029">
    <property type="term" value="F:lipid-A 4'-kinase activity"/>
    <property type="evidence" value="ECO:0007669"/>
    <property type="project" value="UniProtKB-UniRule"/>
</dbReference>
<keyword evidence="15" id="KW-1185">Reference proteome</keyword>
<dbReference type="Pfam" id="PF02606">
    <property type="entry name" value="LpxK"/>
    <property type="match status" value="1"/>
</dbReference>
<dbReference type="SUPFAM" id="SSF52540">
    <property type="entry name" value="P-loop containing nucleoside triphosphate hydrolases"/>
    <property type="match status" value="1"/>
</dbReference>
<evidence type="ECO:0000256" key="13">
    <source>
        <dbReference type="HAMAP-Rule" id="MF_00409"/>
    </source>
</evidence>
<reference evidence="14" key="1">
    <citation type="journal article" date="2014" name="Int. J. Syst. Evol. Microbiol.">
        <title>Complete genome sequence of Corynebacterium casei LMG S-19264T (=DSM 44701T), isolated from a smear-ripened cheese.</title>
        <authorList>
            <consortium name="US DOE Joint Genome Institute (JGI-PGF)"/>
            <person name="Walter F."/>
            <person name="Albersmeier A."/>
            <person name="Kalinowski J."/>
            <person name="Ruckert C."/>
        </authorList>
    </citation>
    <scope>NUCLEOTIDE SEQUENCE</scope>
    <source>
        <strain evidence="14">CGMCC 1.15322</strain>
    </source>
</reference>
<evidence type="ECO:0000313" key="15">
    <source>
        <dbReference type="Proteomes" id="UP000620596"/>
    </source>
</evidence>
<dbReference type="Proteomes" id="UP000620596">
    <property type="component" value="Unassembled WGS sequence"/>
</dbReference>
<dbReference type="GO" id="GO:0009244">
    <property type="term" value="P:lipopolysaccharide core region biosynthetic process"/>
    <property type="evidence" value="ECO:0007669"/>
    <property type="project" value="TreeGrafter"/>
</dbReference>
<proteinExistence type="inferred from homology"/>
<keyword evidence="8 13" id="KW-0547">Nucleotide-binding</keyword>
<keyword evidence="9 13" id="KW-0418">Kinase</keyword>
<name>A0A916SK27_9BURK</name>
<evidence type="ECO:0000256" key="11">
    <source>
        <dbReference type="ARBA" id="ARBA00023098"/>
    </source>
</evidence>
<keyword evidence="11 13" id="KW-0443">Lipid metabolism</keyword>
<dbReference type="InterPro" id="IPR027417">
    <property type="entry name" value="P-loop_NTPase"/>
</dbReference>
<dbReference type="EC" id="2.7.1.130" evidence="3 13"/>
<keyword evidence="6 13" id="KW-0441">Lipid A biosynthesis</keyword>
<dbReference type="GO" id="GO:0005886">
    <property type="term" value="C:plasma membrane"/>
    <property type="evidence" value="ECO:0007669"/>
    <property type="project" value="TreeGrafter"/>
</dbReference>
<comment type="caution">
    <text evidence="14">The sequence shown here is derived from an EMBL/GenBank/DDBJ whole genome shotgun (WGS) entry which is preliminary data.</text>
</comment>
<dbReference type="RefSeq" id="WP_188708978.1">
    <property type="nucleotide sequence ID" value="NZ_BMIG01000009.1"/>
</dbReference>
<keyword evidence="5 13" id="KW-0444">Lipid biosynthesis</keyword>
<comment type="function">
    <text evidence="1 13">Transfers the gamma-phosphate of ATP to the 4'-position of a tetraacyldisaccharide 1-phosphate intermediate (termed DS-1-P) to form tetraacyldisaccharide 1,4'-bis-phosphate (lipid IVA).</text>
</comment>
<evidence type="ECO:0000256" key="3">
    <source>
        <dbReference type="ARBA" id="ARBA00012071"/>
    </source>
</evidence>
<evidence type="ECO:0000256" key="9">
    <source>
        <dbReference type="ARBA" id="ARBA00022777"/>
    </source>
</evidence>
<organism evidence="14 15">
    <name type="scientific">Polaromonas eurypsychrophila</name>
    <dbReference type="NCBI Taxonomy" id="1614635"/>
    <lineage>
        <taxon>Bacteria</taxon>
        <taxon>Pseudomonadati</taxon>
        <taxon>Pseudomonadota</taxon>
        <taxon>Betaproteobacteria</taxon>
        <taxon>Burkholderiales</taxon>
        <taxon>Comamonadaceae</taxon>
        <taxon>Polaromonas</taxon>
    </lineage>
</organism>
<evidence type="ECO:0000256" key="4">
    <source>
        <dbReference type="ARBA" id="ARBA00016436"/>
    </source>
</evidence>
<protein>
    <recommendedName>
        <fullName evidence="4 13">Tetraacyldisaccharide 4'-kinase</fullName>
        <ecNumber evidence="3 13">2.7.1.130</ecNumber>
    </recommendedName>
    <alternativeName>
        <fullName evidence="12 13">Lipid A 4'-kinase</fullName>
    </alternativeName>
</protein>
<comment type="catalytic activity">
    <reaction evidence="13">
        <text>a lipid A disaccharide + ATP = a lipid IVA + ADP + H(+)</text>
        <dbReference type="Rhea" id="RHEA:67840"/>
        <dbReference type="ChEBI" id="CHEBI:15378"/>
        <dbReference type="ChEBI" id="CHEBI:30616"/>
        <dbReference type="ChEBI" id="CHEBI:176343"/>
        <dbReference type="ChEBI" id="CHEBI:176425"/>
        <dbReference type="ChEBI" id="CHEBI:456216"/>
        <dbReference type="EC" id="2.7.1.130"/>
    </reaction>
</comment>
<dbReference type="GO" id="GO:0005524">
    <property type="term" value="F:ATP binding"/>
    <property type="evidence" value="ECO:0007669"/>
    <property type="project" value="UniProtKB-UniRule"/>
</dbReference>
<comment type="pathway">
    <text evidence="2 13">Glycolipid biosynthesis; lipid IV(A) biosynthesis; lipid IV(A) from (3R)-3-hydroxytetradecanoyl-[acyl-carrier-protein] and UDP-N-acetyl-alpha-D-glucosamine: step 6/6.</text>
</comment>
<dbReference type="NCBIfam" id="TIGR00682">
    <property type="entry name" value="lpxK"/>
    <property type="match status" value="1"/>
</dbReference>
<dbReference type="EMBL" id="BMIG01000009">
    <property type="protein sequence ID" value="GGB04171.1"/>
    <property type="molecule type" value="Genomic_DNA"/>
</dbReference>
<evidence type="ECO:0000256" key="5">
    <source>
        <dbReference type="ARBA" id="ARBA00022516"/>
    </source>
</evidence>
<evidence type="ECO:0000256" key="8">
    <source>
        <dbReference type="ARBA" id="ARBA00022741"/>
    </source>
</evidence>
<sequence length="346" mass="37212">METLLQRTWLRRGPAARLLWPVALLFGVLVRLRRALYQANLLHSDKMPVPVVVVGNVVAGGAGKTPTVIALVQHLQAAGLRAGVVSRGYGRSSDDCLEVLPETSPQHSGDEPALIRRATQAPVFVAARRVDAARALLAAHPSTQVIVCDDGLQHYALQRDIEIAVFDERGAGNGWLLPAGPLREPWPERLQRGVGPDGHGIDLVLHTGAVPAFGGFRSTRRLADHALRADGSRVALDSLAGTALIALAGIARPQAFFGMLQAQGLNLAETRSLPDHYDFDSYPRPSDMGYTLICTEKDGVKLFSRQTDALAVPLVFEPEPAFFAAFDALLAHRLSPLPSSHGHQTA</sequence>
<evidence type="ECO:0000256" key="7">
    <source>
        <dbReference type="ARBA" id="ARBA00022679"/>
    </source>
</evidence>
<dbReference type="GO" id="GO:0009245">
    <property type="term" value="P:lipid A biosynthetic process"/>
    <property type="evidence" value="ECO:0007669"/>
    <property type="project" value="UniProtKB-UniRule"/>
</dbReference>
<gene>
    <name evidence="13 14" type="primary">lpxK</name>
    <name evidence="14" type="ORF">GCM10011496_26420</name>
</gene>
<dbReference type="HAMAP" id="MF_00409">
    <property type="entry name" value="LpxK"/>
    <property type="match status" value="1"/>
</dbReference>
<evidence type="ECO:0000256" key="10">
    <source>
        <dbReference type="ARBA" id="ARBA00022840"/>
    </source>
</evidence>
<feature type="binding site" evidence="13">
    <location>
        <begin position="58"/>
        <end position="65"/>
    </location>
    <ligand>
        <name>ATP</name>
        <dbReference type="ChEBI" id="CHEBI:30616"/>
    </ligand>
</feature>
<evidence type="ECO:0000313" key="14">
    <source>
        <dbReference type="EMBL" id="GGB04171.1"/>
    </source>
</evidence>
<evidence type="ECO:0000256" key="6">
    <source>
        <dbReference type="ARBA" id="ARBA00022556"/>
    </source>
</evidence>
<evidence type="ECO:0000256" key="2">
    <source>
        <dbReference type="ARBA" id="ARBA00004870"/>
    </source>
</evidence>
<comment type="similarity">
    <text evidence="13">Belongs to the LpxK family.</text>
</comment>
<accession>A0A916SK27</accession>
<dbReference type="PANTHER" id="PTHR42724:SF1">
    <property type="entry name" value="TETRAACYLDISACCHARIDE 4'-KINASE, MITOCHONDRIAL-RELATED"/>
    <property type="match status" value="1"/>
</dbReference>
<dbReference type="InterPro" id="IPR003758">
    <property type="entry name" value="LpxK"/>
</dbReference>
<evidence type="ECO:0000256" key="1">
    <source>
        <dbReference type="ARBA" id="ARBA00002274"/>
    </source>
</evidence>
<reference evidence="14" key="2">
    <citation type="submission" date="2020-09" db="EMBL/GenBank/DDBJ databases">
        <authorList>
            <person name="Sun Q."/>
            <person name="Zhou Y."/>
        </authorList>
    </citation>
    <scope>NUCLEOTIDE SEQUENCE</scope>
    <source>
        <strain evidence="14">CGMCC 1.15322</strain>
    </source>
</reference>
<dbReference type="AlphaFoldDB" id="A0A916SK27"/>
<keyword evidence="7 13" id="KW-0808">Transferase</keyword>
<evidence type="ECO:0000256" key="12">
    <source>
        <dbReference type="ARBA" id="ARBA00029757"/>
    </source>
</evidence>
<dbReference type="PANTHER" id="PTHR42724">
    <property type="entry name" value="TETRAACYLDISACCHARIDE 4'-KINASE"/>
    <property type="match status" value="1"/>
</dbReference>